<keyword evidence="3" id="KW-1185">Reference proteome</keyword>
<protein>
    <submittedName>
        <fullName evidence="2">Uncharacterized protein</fullName>
    </submittedName>
</protein>
<reference evidence="2" key="1">
    <citation type="submission" date="2021-05" db="EMBL/GenBank/DDBJ databases">
        <title>The genome of the haptophyte Pavlova lutheri (Diacronema luteri, Pavlovales) - a model for lipid biosynthesis in eukaryotic algae.</title>
        <authorList>
            <person name="Hulatt C.J."/>
            <person name="Posewitz M.C."/>
        </authorList>
    </citation>
    <scope>NUCLEOTIDE SEQUENCE</scope>
    <source>
        <strain evidence="2">NIVA-4/92</strain>
    </source>
</reference>
<dbReference type="Proteomes" id="UP000751190">
    <property type="component" value="Unassembled WGS sequence"/>
</dbReference>
<evidence type="ECO:0000313" key="2">
    <source>
        <dbReference type="EMBL" id="KAG8467822.1"/>
    </source>
</evidence>
<name>A0A8J5XSX9_DIALT</name>
<organism evidence="2 3">
    <name type="scientific">Diacronema lutheri</name>
    <name type="common">Unicellular marine alga</name>
    <name type="synonym">Monochrysis lutheri</name>
    <dbReference type="NCBI Taxonomy" id="2081491"/>
    <lineage>
        <taxon>Eukaryota</taxon>
        <taxon>Haptista</taxon>
        <taxon>Haptophyta</taxon>
        <taxon>Pavlovophyceae</taxon>
        <taxon>Pavlovales</taxon>
        <taxon>Pavlovaceae</taxon>
        <taxon>Diacronema</taxon>
    </lineage>
</organism>
<evidence type="ECO:0000256" key="1">
    <source>
        <dbReference type="SAM" id="MobiDB-lite"/>
    </source>
</evidence>
<dbReference type="OrthoDB" id="10541292at2759"/>
<gene>
    <name evidence="2" type="ORF">KFE25_006874</name>
</gene>
<comment type="caution">
    <text evidence="2">The sequence shown here is derived from an EMBL/GenBank/DDBJ whole genome shotgun (WGS) entry which is preliminary data.</text>
</comment>
<sequence length="372" mass="39892">MGAPCAPCNTSTVLAAVPIFYIARAANPAVELRFRRAGACGRIEHVPALMAQDVFPAGTQSPVQFRASWPQLDGCVDGFRFGVRRWPLPQHSVESCPPPNLAELGILLSHLRAMAVAHRRVSAAAPDARPRAVLIVEEDVDLRLVRRWLSATGSSQTVGAPLTRALGGLDAVVAALPAGWGLAQLALISTARHFARLRARLAAGERVVPHAQLVGERDGRNEGWSTAAYAASPAGLRAMLEAYWPGGEAGARERGGAHAAPDGVLELSAKPCVRADYLLYDGHATPTHVSTQPLFLFGAGSASRGSRREAKRVSGVQLQSIKHILTLFYGFSLDETRRVIVDNAPRGAPVRREGGKRRKRSQTGQREEEADK</sequence>
<accession>A0A8J5XSX9</accession>
<dbReference type="AlphaFoldDB" id="A0A8J5XSX9"/>
<evidence type="ECO:0000313" key="3">
    <source>
        <dbReference type="Proteomes" id="UP000751190"/>
    </source>
</evidence>
<feature type="region of interest" description="Disordered" evidence="1">
    <location>
        <begin position="345"/>
        <end position="372"/>
    </location>
</feature>
<proteinExistence type="predicted"/>
<dbReference type="EMBL" id="JAGTXO010000005">
    <property type="protein sequence ID" value="KAG8467822.1"/>
    <property type="molecule type" value="Genomic_DNA"/>
</dbReference>